<keyword evidence="3" id="KW-1185">Reference proteome</keyword>
<feature type="region of interest" description="Disordered" evidence="1">
    <location>
        <begin position="288"/>
        <end position="376"/>
    </location>
</feature>
<evidence type="ECO:0000313" key="2">
    <source>
        <dbReference type="EMBL" id="PPQ80457.1"/>
    </source>
</evidence>
<dbReference type="AlphaFoldDB" id="A0A409WPN0"/>
<feature type="compositionally biased region" description="Low complexity" evidence="1">
    <location>
        <begin position="61"/>
        <end position="86"/>
    </location>
</feature>
<dbReference type="EMBL" id="NHTK01005361">
    <property type="protein sequence ID" value="PPQ80457.1"/>
    <property type="molecule type" value="Genomic_DNA"/>
</dbReference>
<gene>
    <name evidence="2" type="ORF">CVT24_001044</name>
</gene>
<evidence type="ECO:0000256" key="1">
    <source>
        <dbReference type="SAM" id="MobiDB-lite"/>
    </source>
</evidence>
<reference evidence="2 3" key="1">
    <citation type="journal article" date="2018" name="Evol. Lett.">
        <title>Horizontal gene cluster transfer increased hallucinogenic mushroom diversity.</title>
        <authorList>
            <person name="Reynolds H.T."/>
            <person name="Vijayakumar V."/>
            <person name="Gluck-Thaler E."/>
            <person name="Korotkin H.B."/>
            <person name="Matheny P.B."/>
            <person name="Slot J.C."/>
        </authorList>
    </citation>
    <scope>NUCLEOTIDE SEQUENCE [LARGE SCALE GENOMIC DNA]</scope>
    <source>
        <strain evidence="2 3">2629</strain>
    </source>
</reference>
<feature type="region of interest" description="Disordered" evidence="1">
    <location>
        <begin position="45"/>
        <end position="86"/>
    </location>
</feature>
<accession>A0A409WPN0</accession>
<comment type="caution">
    <text evidence="2">The sequence shown here is derived from an EMBL/GenBank/DDBJ whole genome shotgun (WGS) entry which is preliminary data.</text>
</comment>
<name>A0A409WPN0_9AGAR</name>
<dbReference type="InParanoid" id="A0A409WPN0"/>
<evidence type="ECO:0000313" key="3">
    <source>
        <dbReference type="Proteomes" id="UP000284842"/>
    </source>
</evidence>
<organism evidence="2 3">
    <name type="scientific">Panaeolus cyanescens</name>
    <dbReference type="NCBI Taxonomy" id="181874"/>
    <lineage>
        <taxon>Eukaryota</taxon>
        <taxon>Fungi</taxon>
        <taxon>Dikarya</taxon>
        <taxon>Basidiomycota</taxon>
        <taxon>Agaricomycotina</taxon>
        <taxon>Agaricomycetes</taxon>
        <taxon>Agaricomycetidae</taxon>
        <taxon>Agaricales</taxon>
        <taxon>Agaricineae</taxon>
        <taxon>Galeropsidaceae</taxon>
        <taxon>Panaeolus</taxon>
    </lineage>
</organism>
<feature type="compositionally biased region" description="Low complexity" evidence="1">
    <location>
        <begin position="321"/>
        <end position="338"/>
    </location>
</feature>
<sequence>MLQISLLSLASLILSSLFRMLSASLFCFSLSLVLYWGTTLIKPSSPLKPTSSSYHDRPHSRSASNSSTDTTDSTASNTYSDSSSDAISSKLDTAPPNFLQFFSSTSYSVMVFIASRLSISLEGAPASASNFPSPSSSFLPPPTPGAHEFAIKPPAGKKQSLSKLDKEGVKRVSGGEVNGSAVTVESTAPPVTVNGATPNGVLNTAISVPLPTSPLPTTPSTPTPGSVLVHRRSLQNGTLNNGMSSSHLEPPVSPAPYACSSTSASATPTISQAKLPAEYDEPAELTVDTNVPTSVGPPSRPLSTSLDPSLFSNRPAPPSPALSASGRRLSRALSSSSSRGGGSASRPTSMMGISVSRANSLRNKDGRGGMGSPREMGAFALPSPIALDGSGFPGVGTPTTATMKRMSTLSTTSIEEREEDDDAPRSAILIPQVPVGAESCVVGNSGSGAVVVTSPVGEVTKRPPKHYIKIRDFGFAKGDDRHVGMGVDVPKANRVERVNRKLAMAPGVRAKRRESEMSWGSGGG</sequence>
<dbReference type="STRING" id="181874.A0A409WPN0"/>
<feature type="region of interest" description="Disordered" evidence="1">
    <location>
        <begin position="236"/>
        <end position="263"/>
    </location>
</feature>
<protein>
    <submittedName>
        <fullName evidence="2">Uncharacterized protein</fullName>
    </submittedName>
</protein>
<feature type="non-terminal residue" evidence="2">
    <location>
        <position position="524"/>
    </location>
</feature>
<dbReference type="OrthoDB" id="19092at2759"/>
<dbReference type="Proteomes" id="UP000284842">
    <property type="component" value="Unassembled WGS sequence"/>
</dbReference>
<feature type="compositionally biased region" description="Polar residues" evidence="1">
    <location>
        <begin position="301"/>
        <end position="312"/>
    </location>
</feature>
<feature type="region of interest" description="Disordered" evidence="1">
    <location>
        <begin position="130"/>
        <end position="174"/>
    </location>
</feature>
<proteinExistence type="predicted"/>
<feature type="compositionally biased region" description="Polar residues" evidence="1">
    <location>
        <begin position="236"/>
        <end position="247"/>
    </location>
</feature>